<dbReference type="InterPro" id="IPR004841">
    <property type="entry name" value="AA-permease/SLC12A_dom"/>
</dbReference>
<organism evidence="7 8">
    <name type="scientific">Burkholderia aenigmatica</name>
    <dbReference type="NCBI Taxonomy" id="2015348"/>
    <lineage>
        <taxon>Bacteria</taxon>
        <taxon>Pseudomonadati</taxon>
        <taxon>Pseudomonadota</taxon>
        <taxon>Betaproteobacteria</taxon>
        <taxon>Burkholderiales</taxon>
        <taxon>Burkholderiaceae</taxon>
        <taxon>Burkholderia</taxon>
        <taxon>Burkholderia cepacia complex</taxon>
    </lineage>
</organism>
<feature type="transmembrane region" description="Helical" evidence="5">
    <location>
        <begin position="49"/>
        <end position="73"/>
    </location>
</feature>
<feature type="transmembrane region" description="Helical" evidence="5">
    <location>
        <begin position="409"/>
        <end position="428"/>
    </location>
</feature>
<evidence type="ECO:0000256" key="1">
    <source>
        <dbReference type="ARBA" id="ARBA00004141"/>
    </source>
</evidence>
<evidence type="ECO:0000256" key="4">
    <source>
        <dbReference type="ARBA" id="ARBA00023136"/>
    </source>
</evidence>
<feature type="transmembrane region" description="Helical" evidence="5">
    <location>
        <begin position="133"/>
        <end position="151"/>
    </location>
</feature>
<dbReference type="InterPro" id="IPR050367">
    <property type="entry name" value="APC_superfamily"/>
</dbReference>
<accession>A0A228IIY7</accession>
<evidence type="ECO:0000256" key="3">
    <source>
        <dbReference type="ARBA" id="ARBA00022989"/>
    </source>
</evidence>
<keyword evidence="2 5" id="KW-0812">Transmembrane</keyword>
<feature type="transmembrane region" description="Helical" evidence="5">
    <location>
        <begin position="373"/>
        <end position="397"/>
    </location>
</feature>
<protein>
    <submittedName>
        <fullName evidence="7">Amino acid transporter</fullName>
    </submittedName>
</protein>
<feature type="transmembrane region" description="Helical" evidence="5">
    <location>
        <begin position="237"/>
        <end position="255"/>
    </location>
</feature>
<dbReference type="Pfam" id="PF00324">
    <property type="entry name" value="AA_permease"/>
    <property type="match status" value="1"/>
</dbReference>
<reference evidence="7 8" key="2">
    <citation type="submission" date="2017-08" db="EMBL/GenBank/DDBJ databases">
        <title>WGS of novel Burkholderia cepaca complex species.</title>
        <authorList>
            <person name="Lipuma J."/>
            <person name="Spilker T."/>
        </authorList>
    </citation>
    <scope>NUCLEOTIDE SEQUENCE [LARGE SCALE GENOMIC DNA]</scope>
    <source>
        <strain evidence="7 8">AU17325</strain>
    </source>
</reference>
<feature type="transmembrane region" description="Helical" evidence="5">
    <location>
        <begin position="158"/>
        <end position="177"/>
    </location>
</feature>
<dbReference type="GO" id="GO:0016020">
    <property type="term" value="C:membrane"/>
    <property type="evidence" value="ECO:0007669"/>
    <property type="project" value="UniProtKB-SubCell"/>
</dbReference>
<dbReference type="PIRSF" id="PIRSF006060">
    <property type="entry name" value="AA_transporter"/>
    <property type="match status" value="1"/>
</dbReference>
<evidence type="ECO:0000313" key="8">
    <source>
        <dbReference type="Proteomes" id="UP000214600"/>
    </source>
</evidence>
<feature type="transmembrane region" description="Helical" evidence="5">
    <location>
        <begin position="296"/>
        <end position="318"/>
    </location>
</feature>
<feature type="transmembrane region" description="Helical" evidence="5">
    <location>
        <begin position="204"/>
        <end position="225"/>
    </location>
</feature>
<comment type="caution">
    <text evidence="7">The sequence shown here is derived from an EMBL/GenBank/DDBJ whole genome shotgun (WGS) entry which is preliminary data.</text>
</comment>
<reference evidence="8" key="1">
    <citation type="submission" date="2017-06" db="EMBL/GenBank/DDBJ databases">
        <authorList>
            <person name="LiPuma J."/>
            <person name="Spilker T."/>
        </authorList>
    </citation>
    <scope>NUCLEOTIDE SEQUENCE [LARGE SCALE GENOMIC DNA]</scope>
    <source>
        <strain evidence="8">AU17325</strain>
    </source>
</reference>
<dbReference type="RefSeq" id="WP_089452340.1">
    <property type="nucleotide sequence ID" value="NZ_NKFA01000008.1"/>
</dbReference>
<evidence type="ECO:0000256" key="5">
    <source>
        <dbReference type="SAM" id="Phobius"/>
    </source>
</evidence>
<feature type="transmembrane region" description="Helical" evidence="5">
    <location>
        <begin position="440"/>
        <end position="463"/>
    </location>
</feature>
<dbReference type="EMBL" id="NKFA01000008">
    <property type="protein sequence ID" value="OXI42374.1"/>
    <property type="molecule type" value="Genomic_DNA"/>
</dbReference>
<feature type="transmembrane region" description="Helical" evidence="5">
    <location>
        <begin position="18"/>
        <end position="43"/>
    </location>
</feature>
<dbReference type="Gene3D" id="1.20.1740.10">
    <property type="entry name" value="Amino acid/polyamine transporter I"/>
    <property type="match status" value="1"/>
</dbReference>
<gene>
    <name evidence="7" type="ORF">CFB84_24480</name>
</gene>
<dbReference type="GO" id="GO:0055085">
    <property type="term" value="P:transmembrane transport"/>
    <property type="evidence" value="ECO:0007669"/>
    <property type="project" value="InterPro"/>
</dbReference>
<evidence type="ECO:0000313" key="7">
    <source>
        <dbReference type="EMBL" id="OXI42374.1"/>
    </source>
</evidence>
<dbReference type="AlphaFoldDB" id="A0A228IIY7"/>
<dbReference type="OrthoDB" id="9804700at2"/>
<feature type="domain" description="Amino acid permease/ SLC12A" evidence="6">
    <location>
        <begin position="41"/>
        <end position="436"/>
    </location>
</feature>
<name>A0A228IIY7_9BURK</name>
<keyword evidence="3 5" id="KW-1133">Transmembrane helix</keyword>
<dbReference type="Proteomes" id="UP000214600">
    <property type="component" value="Unassembled WGS sequence"/>
</dbReference>
<evidence type="ECO:0000256" key="2">
    <source>
        <dbReference type="ARBA" id="ARBA00022692"/>
    </source>
</evidence>
<dbReference type="PANTHER" id="PTHR42770">
    <property type="entry name" value="AMINO ACID TRANSPORTER-RELATED"/>
    <property type="match status" value="1"/>
</dbReference>
<dbReference type="PANTHER" id="PTHR42770:SF16">
    <property type="entry name" value="AMINO ACID PERMEASE"/>
    <property type="match status" value="1"/>
</dbReference>
<comment type="subcellular location">
    <subcellularLocation>
        <location evidence="1">Membrane</location>
        <topology evidence="1">Multi-pass membrane protein</topology>
    </subcellularLocation>
</comment>
<evidence type="ECO:0000259" key="6">
    <source>
        <dbReference type="Pfam" id="PF00324"/>
    </source>
</evidence>
<feature type="transmembrane region" description="Helical" evidence="5">
    <location>
        <begin position="339"/>
        <end position="361"/>
    </location>
</feature>
<sequence length="481" mass="51134">METSAVTSESSSTRPLNWVAIVFFVLATNGPLTSLIGCVPYGVAYGNGIGIAGSYLCVGLIYLCFAVGFTAMSRHVGNAGALYAYVGQGLGRPAGVGAAFMAVASYFVITLACYALLGFYISYFINNLTGLVVPWWVSTLCAAAVVHAFAINNVQFNGAVLFLLMIVEIALIVAFNLKVAATGGGVEHFSLAPLHPANVFTGKFGTSLVFVVVAYMGFETTVIYANDVRNPGRSIPIATYVSVAVIMAIYVVSTVQMSNAFGYAEVVALAVKSPADLWFAVTERVLGKQMVVVTNALLITSMIAAIISFNNATVRYWYSLGRDGIAFKRLAQLSEKKGLPVRAANLQSVLMVTLIALSAAYRVDPVMVIAPYLSIPSAIGIVCVQALTALAVIRFFAARRERETRFIRWAVFPALSFAGFAYFLYAMIGNVSLMAGTASTVVSLLPWTTPAVAVAGAGFAVWLRRARPSAYNGLGQFLSDS</sequence>
<keyword evidence="4 5" id="KW-0472">Membrane</keyword>
<feature type="transmembrane region" description="Helical" evidence="5">
    <location>
        <begin position="94"/>
        <end position="121"/>
    </location>
</feature>
<proteinExistence type="predicted"/>